<dbReference type="InterPro" id="IPR012910">
    <property type="entry name" value="Plug_dom"/>
</dbReference>
<dbReference type="Pfam" id="PF07715">
    <property type="entry name" value="Plug"/>
    <property type="match status" value="1"/>
</dbReference>
<evidence type="ECO:0000256" key="2">
    <source>
        <dbReference type="ARBA" id="ARBA00022448"/>
    </source>
</evidence>
<evidence type="ECO:0000313" key="12">
    <source>
        <dbReference type="EMBL" id="AWM00321.1"/>
    </source>
</evidence>
<dbReference type="Gene3D" id="2.170.130.10">
    <property type="entry name" value="TonB-dependent receptor, plug domain"/>
    <property type="match status" value="1"/>
</dbReference>
<protein>
    <submittedName>
        <fullName evidence="12">TonB-dependent receptor</fullName>
    </submittedName>
</protein>
<name>A0A2U8PRS9_9BRAD</name>
<evidence type="ECO:0000256" key="9">
    <source>
        <dbReference type="RuleBase" id="RU003357"/>
    </source>
</evidence>
<dbReference type="Pfam" id="PF00593">
    <property type="entry name" value="TonB_dep_Rec_b-barrel"/>
    <property type="match status" value="1"/>
</dbReference>
<comment type="similarity">
    <text evidence="8 9">Belongs to the TonB-dependent receptor family.</text>
</comment>
<dbReference type="GO" id="GO:0009279">
    <property type="term" value="C:cell outer membrane"/>
    <property type="evidence" value="ECO:0007669"/>
    <property type="project" value="UniProtKB-SubCell"/>
</dbReference>
<dbReference type="PANTHER" id="PTHR30069:SF49">
    <property type="entry name" value="OUTER MEMBRANE PROTEIN C"/>
    <property type="match status" value="1"/>
</dbReference>
<sequence>MSSAVTALPAAVTVMDAPAISRLAVSTYGDLFRSLPGFNVSNYGQGGIGYGLSLRGYTDAEHGRDIAYSIDGVPLNEVSSLHTPNYADLNVLLPETVKSIEIVRGPFSVEYGDSNMGGSVNITTKQAEPFASVGVSGGTQGTARGVATYSTTQGAWLPYLAFEGYHTDGYRDNSFINRYNSFNKVTTTLPDGATVSFRAQAYGTEYGSPGYASRDAITAGAISERSATNPTDGGNKQLENFVTNYSSGALDQELKGTLFVSHQFSNRFADFGGGQRVQHEDRTMVGGRVSKVWSGAIGDDIPVQVLLGSNWRTDVIEAFQAPTVGRAVSAPAVVNVGLTQTNVAGFGQVQIKPLPWLKFTAGSRYDQFIYDINDRITPGGTPNISNGIASPKVGVAITPVKWLELFANYGQGFRSIDVPAELIGNPGIQPFKIVSREGGFQLTFDRFRFLASYWTTDSANEAFQADAGLPVTFLGKAQRNGYDVDARWFVVQDPVNSVSLFANYGGVSARLVDAAPSYFVPNVPSYVANVGIDFNVATVNAQMLSGSAYVTFVGRKNLTQDGLITTSPYSRVTGKLAYSWPEGWTAFTQATWYPGDRLSEIAINFGNPVNASSADIFVSAQPTLAVLAGLTYRFPTVMAAAAPKLVTK</sequence>
<evidence type="ECO:0000256" key="3">
    <source>
        <dbReference type="ARBA" id="ARBA00022452"/>
    </source>
</evidence>
<dbReference type="InterPro" id="IPR036942">
    <property type="entry name" value="Beta-barrel_TonB_sf"/>
</dbReference>
<dbReference type="Proteomes" id="UP000215884">
    <property type="component" value="Chromosome"/>
</dbReference>
<evidence type="ECO:0000256" key="1">
    <source>
        <dbReference type="ARBA" id="ARBA00004571"/>
    </source>
</evidence>
<keyword evidence="4 8" id="KW-0812">Transmembrane</keyword>
<feature type="domain" description="TonB-dependent receptor plug" evidence="11">
    <location>
        <begin position="7"/>
        <end position="118"/>
    </location>
</feature>
<evidence type="ECO:0000256" key="5">
    <source>
        <dbReference type="ARBA" id="ARBA00023077"/>
    </source>
</evidence>
<dbReference type="GO" id="GO:0015344">
    <property type="term" value="F:siderophore uptake transmembrane transporter activity"/>
    <property type="evidence" value="ECO:0007669"/>
    <property type="project" value="TreeGrafter"/>
</dbReference>
<dbReference type="KEGG" id="brq:CIT40_09960"/>
<evidence type="ECO:0000256" key="8">
    <source>
        <dbReference type="PROSITE-ProRule" id="PRU01360"/>
    </source>
</evidence>
<reference evidence="12 13" key="1">
    <citation type="journal article" date="2017" name="Syst. Appl. Microbiol.">
        <title>Soybeans inoculated with root zone soils of Canadian native legumes harbour diverse and novel Bradyrhizobium spp. that possess agricultural potential.</title>
        <authorList>
            <person name="Bromfield E.S.P."/>
            <person name="Cloutier S."/>
            <person name="Tambong J.T."/>
            <person name="Tran Thi T.V."/>
        </authorList>
    </citation>
    <scope>NUCLEOTIDE SEQUENCE [LARGE SCALE GENOMIC DNA]</scope>
    <source>
        <strain evidence="12 13">39S1MB</strain>
    </source>
</reference>
<keyword evidence="3 8" id="KW-1134">Transmembrane beta strand</keyword>
<dbReference type="InterPro" id="IPR039426">
    <property type="entry name" value="TonB-dep_rcpt-like"/>
</dbReference>
<evidence type="ECO:0000259" key="11">
    <source>
        <dbReference type="Pfam" id="PF07715"/>
    </source>
</evidence>
<dbReference type="PROSITE" id="PS52016">
    <property type="entry name" value="TONB_DEPENDENT_REC_3"/>
    <property type="match status" value="1"/>
</dbReference>
<reference evidence="12 13" key="2">
    <citation type="journal article" date="2019" name="Int. J. Syst. Evol. Microbiol.">
        <title>Description and complete genome sequence of Bradyrhizobium amphicarpaeae sp. nov., harbouring photosystem and nitrogen-fixation genes.</title>
        <authorList>
            <person name="Bromfield E.S.P."/>
            <person name="Cloutier S."/>
            <person name="Nguyen H.D.T."/>
        </authorList>
    </citation>
    <scope>NUCLEOTIDE SEQUENCE [LARGE SCALE GENOMIC DNA]</scope>
    <source>
        <strain evidence="12 13">39S1MB</strain>
    </source>
</reference>
<dbReference type="GO" id="GO:0044718">
    <property type="term" value="P:siderophore transmembrane transport"/>
    <property type="evidence" value="ECO:0007669"/>
    <property type="project" value="TreeGrafter"/>
</dbReference>
<evidence type="ECO:0000256" key="4">
    <source>
        <dbReference type="ARBA" id="ARBA00022692"/>
    </source>
</evidence>
<keyword evidence="12" id="KW-0675">Receptor</keyword>
<keyword evidence="13" id="KW-1185">Reference proteome</keyword>
<evidence type="ECO:0000256" key="7">
    <source>
        <dbReference type="ARBA" id="ARBA00023237"/>
    </source>
</evidence>
<dbReference type="PANTHER" id="PTHR30069">
    <property type="entry name" value="TONB-DEPENDENT OUTER MEMBRANE RECEPTOR"/>
    <property type="match status" value="1"/>
</dbReference>
<dbReference type="SUPFAM" id="SSF56935">
    <property type="entry name" value="Porins"/>
    <property type="match status" value="1"/>
</dbReference>
<keyword evidence="2 8" id="KW-0813">Transport</keyword>
<organism evidence="12 13">
    <name type="scientific">Bradyrhizobium amphicarpaeae</name>
    <dbReference type="NCBI Taxonomy" id="1404768"/>
    <lineage>
        <taxon>Bacteria</taxon>
        <taxon>Pseudomonadati</taxon>
        <taxon>Pseudomonadota</taxon>
        <taxon>Alphaproteobacteria</taxon>
        <taxon>Hyphomicrobiales</taxon>
        <taxon>Nitrobacteraceae</taxon>
        <taxon>Bradyrhizobium</taxon>
    </lineage>
</organism>
<keyword evidence="6 8" id="KW-0472">Membrane</keyword>
<evidence type="ECO:0000256" key="6">
    <source>
        <dbReference type="ARBA" id="ARBA00023136"/>
    </source>
</evidence>
<keyword evidence="5 9" id="KW-0798">TonB box</keyword>
<feature type="domain" description="TonB-dependent receptor-like beta-barrel" evidence="10">
    <location>
        <begin position="169"/>
        <end position="587"/>
    </location>
</feature>
<evidence type="ECO:0000259" key="10">
    <source>
        <dbReference type="Pfam" id="PF00593"/>
    </source>
</evidence>
<accession>A0A2U8PRS9</accession>
<dbReference type="InterPro" id="IPR000531">
    <property type="entry name" value="Beta-barrel_TonB"/>
</dbReference>
<keyword evidence="7 8" id="KW-0998">Cell outer membrane</keyword>
<comment type="subcellular location">
    <subcellularLocation>
        <location evidence="1 8">Cell outer membrane</location>
        <topology evidence="1 8">Multi-pass membrane protein</topology>
    </subcellularLocation>
</comment>
<dbReference type="InterPro" id="IPR037066">
    <property type="entry name" value="Plug_dom_sf"/>
</dbReference>
<dbReference type="AlphaFoldDB" id="A0A2U8PRS9"/>
<dbReference type="EMBL" id="CP029426">
    <property type="protein sequence ID" value="AWM00321.1"/>
    <property type="molecule type" value="Genomic_DNA"/>
</dbReference>
<dbReference type="Gene3D" id="2.40.170.20">
    <property type="entry name" value="TonB-dependent receptor, beta-barrel domain"/>
    <property type="match status" value="1"/>
</dbReference>
<proteinExistence type="inferred from homology"/>
<evidence type="ECO:0000313" key="13">
    <source>
        <dbReference type="Proteomes" id="UP000215884"/>
    </source>
</evidence>
<gene>
    <name evidence="12" type="ORF">CIT40_09960</name>
</gene>